<evidence type="ECO:0000256" key="7">
    <source>
        <dbReference type="ARBA" id="ARBA00022801"/>
    </source>
</evidence>
<evidence type="ECO:0000256" key="5">
    <source>
        <dbReference type="ARBA" id="ARBA00022670"/>
    </source>
</evidence>
<dbReference type="Gene3D" id="3.90.230.10">
    <property type="entry name" value="Creatinase/methionine aminopeptidase superfamily"/>
    <property type="match status" value="1"/>
</dbReference>
<keyword evidence="4 8" id="KW-0031">Aminopeptidase</keyword>
<dbReference type="GO" id="GO:0005737">
    <property type="term" value="C:cytoplasm"/>
    <property type="evidence" value="ECO:0007669"/>
    <property type="project" value="TreeGrafter"/>
</dbReference>
<dbReference type="InterPro" id="IPR036390">
    <property type="entry name" value="WH_DNA-bd_sf"/>
</dbReference>
<feature type="binding site" evidence="8">
    <location>
        <position position="156"/>
    </location>
    <ligand>
        <name>a divalent metal cation</name>
        <dbReference type="ChEBI" id="CHEBI:60240"/>
        <label>2</label>
        <note>catalytic</note>
    </ligand>
</feature>
<dbReference type="AlphaFoldDB" id="A0AAE4MHB2"/>
<comment type="function">
    <text evidence="8 9">Removes the N-terminal methionine from nascent proteins. The N-terminal methionine is often cleaved when the second residue in the primary sequence is small and uncharged (Met-Ala-, Cys, Gly, Pro, Ser, Thr, or Val).</text>
</comment>
<dbReference type="Pfam" id="PF00557">
    <property type="entry name" value="Peptidase_M24"/>
    <property type="match status" value="1"/>
</dbReference>
<feature type="domain" description="Peptidase M24" evidence="10">
    <location>
        <begin position="9"/>
        <end position="283"/>
    </location>
</feature>
<evidence type="ECO:0000256" key="6">
    <source>
        <dbReference type="ARBA" id="ARBA00022723"/>
    </source>
</evidence>
<feature type="binding site" evidence="8">
    <location>
        <position position="277"/>
    </location>
    <ligand>
        <name>a divalent metal cation</name>
        <dbReference type="ChEBI" id="CHEBI:60240"/>
        <label>2</label>
        <note>catalytic</note>
    </ligand>
</feature>
<keyword evidence="12" id="KW-1185">Reference proteome</keyword>
<comment type="caution">
    <text evidence="11">The sequence shown here is derived from an EMBL/GenBank/DDBJ whole genome shotgun (WGS) entry which is preliminary data.</text>
</comment>
<dbReference type="RefSeq" id="WP_338096735.1">
    <property type="nucleotide sequence ID" value="NZ_JAWDKB010000007.1"/>
</dbReference>
<dbReference type="Gene3D" id="1.10.10.10">
    <property type="entry name" value="Winged helix-like DNA-binding domain superfamily/Winged helix DNA-binding domain"/>
    <property type="match status" value="1"/>
</dbReference>
<evidence type="ECO:0000259" key="10">
    <source>
        <dbReference type="Pfam" id="PF00557"/>
    </source>
</evidence>
<organism evidence="11 12">
    <name type="scientific">Methanorbis rubei</name>
    <dbReference type="NCBI Taxonomy" id="3028300"/>
    <lineage>
        <taxon>Archaea</taxon>
        <taxon>Methanobacteriati</taxon>
        <taxon>Methanobacteriota</taxon>
        <taxon>Stenosarchaea group</taxon>
        <taxon>Methanomicrobia</taxon>
        <taxon>Methanomicrobiales</taxon>
        <taxon>Methanocorpusculaceae</taxon>
        <taxon>Methanorbis</taxon>
    </lineage>
</organism>
<dbReference type="Proteomes" id="UP001283212">
    <property type="component" value="Unassembled WGS sequence"/>
</dbReference>
<evidence type="ECO:0000256" key="3">
    <source>
        <dbReference type="ARBA" id="ARBA00001954"/>
    </source>
</evidence>
<dbReference type="InterPro" id="IPR000994">
    <property type="entry name" value="Pept_M24"/>
</dbReference>
<keyword evidence="5 8" id="KW-0645">Protease</keyword>
<gene>
    <name evidence="8" type="primary">map</name>
    <name evidence="11" type="ORF">McpCs1_16360</name>
</gene>
<comment type="subunit">
    <text evidence="8">Monomer.</text>
</comment>
<dbReference type="GO" id="GO:0070006">
    <property type="term" value="F:metalloaminopeptidase activity"/>
    <property type="evidence" value="ECO:0007669"/>
    <property type="project" value="UniProtKB-UniRule"/>
</dbReference>
<comment type="cofactor">
    <cofactor evidence="8">
        <name>Co(2+)</name>
        <dbReference type="ChEBI" id="CHEBI:48828"/>
    </cofactor>
    <cofactor evidence="8">
        <name>Zn(2+)</name>
        <dbReference type="ChEBI" id="CHEBI:29105"/>
    </cofactor>
    <cofactor evidence="8">
        <name>Mn(2+)</name>
        <dbReference type="ChEBI" id="CHEBI:29035"/>
    </cofactor>
    <cofactor evidence="8">
        <name>Fe(2+)</name>
        <dbReference type="ChEBI" id="CHEBI:29033"/>
    </cofactor>
    <text evidence="8">Binds 2 divalent metal cations per subunit. Has a high-affinity and a low affinity metal-binding site. The true nature of the physiological cofactor is under debate. The enzyme is active with cobalt, zinc, manganese or divalent iron ions. Most likely, methionine aminopeptidases function as mononuclear Fe(2+)-metalloproteases under physiological conditions, and the catalytically relevant metal-binding site has been assigned to the histidine-containing high-affinity site.</text>
</comment>
<dbReference type="GO" id="GO:0006508">
    <property type="term" value="P:proteolysis"/>
    <property type="evidence" value="ECO:0007669"/>
    <property type="project" value="UniProtKB-KW"/>
</dbReference>
<proteinExistence type="inferred from homology"/>
<dbReference type="NCBIfam" id="TIGR00501">
    <property type="entry name" value="met_pdase_II"/>
    <property type="match status" value="1"/>
</dbReference>
<dbReference type="InterPro" id="IPR036388">
    <property type="entry name" value="WH-like_DNA-bd_sf"/>
</dbReference>
<feature type="binding site" evidence="8">
    <location>
        <position position="96"/>
    </location>
    <ligand>
        <name>a divalent metal cation</name>
        <dbReference type="ChEBI" id="CHEBI:60240"/>
        <label>1</label>
    </ligand>
</feature>
<dbReference type="EMBL" id="JAWDKB010000007">
    <property type="protein sequence ID" value="MDV0444236.1"/>
    <property type="molecule type" value="Genomic_DNA"/>
</dbReference>
<feature type="binding site" evidence="8">
    <location>
        <position position="65"/>
    </location>
    <ligand>
        <name>substrate</name>
    </ligand>
</feature>
<feature type="binding site" evidence="8">
    <location>
        <position position="85"/>
    </location>
    <ligand>
        <name>a divalent metal cation</name>
        <dbReference type="ChEBI" id="CHEBI:60240"/>
        <label>1</label>
    </ligand>
</feature>
<evidence type="ECO:0000256" key="2">
    <source>
        <dbReference type="ARBA" id="ARBA00001936"/>
    </source>
</evidence>
<dbReference type="EC" id="3.4.11.18" evidence="8 9"/>
<evidence type="ECO:0000256" key="9">
    <source>
        <dbReference type="RuleBase" id="RU003653"/>
    </source>
</evidence>
<evidence type="ECO:0000256" key="8">
    <source>
        <dbReference type="HAMAP-Rule" id="MF_01975"/>
    </source>
</evidence>
<name>A0AAE4MHB2_9EURY</name>
<evidence type="ECO:0000256" key="1">
    <source>
        <dbReference type="ARBA" id="ARBA00000294"/>
    </source>
</evidence>
<feature type="binding site" evidence="8">
    <location>
        <position position="189"/>
    </location>
    <ligand>
        <name>a divalent metal cation</name>
        <dbReference type="ChEBI" id="CHEBI:60240"/>
        <label>2</label>
        <note>catalytic</note>
    </ligand>
</feature>
<feature type="binding site" evidence="8">
    <location>
        <position position="96"/>
    </location>
    <ligand>
        <name>a divalent metal cation</name>
        <dbReference type="ChEBI" id="CHEBI:60240"/>
        <label>2</label>
        <note>catalytic</note>
    </ligand>
</feature>
<keyword evidence="7 8" id="KW-0378">Hydrolase</keyword>
<dbReference type="InterPro" id="IPR001714">
    <property type="entry name" value="Pept_M24_MAP"/>
</dbReference>
<accession>A0AAE4MHB2</accession>
<dbReference type="InterPro" id="IPR002468">
    <property type="entry name" value="Pept_M24A_MAP2"/>
</dbReference>
<dbReference type="InterPro" id="IPR018349">
    <property type="entry name" value="Pept_M24A_MAP2_BS"/>
</dbReference>
<reference evidence="11 12" key="1">
    <citation type="submission" date="2023-06" db="EMBL/GenBank/DDBJ databases">
        <title>Genome sequence of Methancorpusculaceae sp. Cs1.</title>
        <authorList>
            <person name="Protasov E."/>
            <person name="Platt K."/>
            <person name="Poehlein A."/>
            <person name="Daniel R."/>
            <person name="Brune A."/>
        </authorList>
    </citation>
    <scope>NUCLEOTIDE SEQUENCE [LARGE SCALE GENOMIC DNA]</scope>
    <source>
        <strain evidence="11 12">Cs1</strain>
    </source>
</reference>
<dbReference type="SUPFAM" id="SSF55920">
    <property type="entry name" value="Creatinase/aminopeptidase"/>
    <property type="match status" value="1"/>
</dbReference>
<dbReference type="InterPro" id="IPR050247">
    <property type="entry name" value="Met_Aminopeptidase_Type2"/>
</dbReference>
<comment type="similarity">
    <text evidence="8">Belongs to the peptidase M24A family. Methionine aminopeptidase archaeal type 2 subfamily.</text>
</comment>
<dbReference type="PANTHER" id="PTHR45777:SF2">
    <property type="entry name" value="METHIONINE AMINOPEPTIDASE 2"/>
    <property type="match status" value="1"/>
</dbReference>
<evidence type="ECO:0000313" key="12">
    <source>
        <dbReference type="Proteomes" id="UP001283212"/>
    </source>
</evidence>
<dbReference type="InterPro" id="IPR028595">
    <property type="entry name" value="MetAP_archaeal"/>
</dbReference>
<dbReference type="PROSITE" id="PS01202">
    <property type="entry name" value="MAP_2"/>
    <property type="match status" value="1"/>
</dbReference>
<dbReference type="GO" id="GO:0004239">
    <property type="term" value="F:initiator methionyl aminopeptidase activity"/>
    <property type="evidence" value="ECO:0007669"/>
    <property type="project" value="UniProtKB-UniRule"/>
</dbReference>
<feature type="binding site" evidence="8">
    <location>
        <position position="277"/>
    </location>
    <ligand>
        <name>a divalent metal cation</name>
        <dbReference type="ChEBI" id="CHEBI:60240"/>
        <label>1</label>
    </ligand>
</feature>
<dbReference type="InterPro" id="IPR036005">
    <property type="entry name" value="Creatinase/aminopeptidase-like"/>
</dbReference>
<dbReference type="GO" id="GO:0046872">
    <property type="term" value="F:metal ion binding"/>
    <property type="evidence" value="ECO:0007669"/>
    <property type="project" value="UniProtKB-UniRule"/>
</dbReference>
<comment type="catalytic activity">
    <reaction evidence="1 8 9">
        <text>Release of N-terminal amino acids, preferentially methionine, from peptides and arylamides.</text>
        <dbReference type="EC" id="3.4.11.18"/>
    </reaction>
</comment>
<protein>
    <recommendedName>
        <fullName evidence="8 9">Methionine aminopeptidase</fullName>
        <shortName evidence="8">MAP</shortName>
        <shortName evidence="8">MetAP</shortName>
        <ecNumber evidence="8 9">3.4.11.18</ecNumber>
    </recommendedName>
    <alternativeName>
        <fullName evidence="8">Peptidase M</fullName>
    </alternativeName>
</protein>
<feature type="binding site" evidence="8">
    <location>
        <position position="164"/>
    </location>
    <ligand>
        <name>substrate</name>
    </ligand>
</feature>
<dbReference type="PRINTS" id="PR00599">
    <property type="entry name" value="MAPEPTIDASE"/>
</dbReference>
<evidence type="ECO:0000256" key="4">
    <source>
        <dbReference type="ARBA" id="ARBA00022438"/>
    </source>
</evidence>
<sequence>MNDAELDNYLEAGRVAKQVLHSCAAEIKPGVLMGDIFDMVVEQIESAGAMLSFPPNISLNEVAAHDSPSPVDERTFIEGDLVKLDIGTHIDGYIADTAMTVDLGGDHGKLCEAAQAALEAAINVVMPEVVVSEIGAAVEAAITSYGFKPILNLTGHGVARYDLHHGPSIPNTGMFGSAVLREGNVVAIEPFATTGTGMVHETPRAEIYQVVADGSVRSPTARKIMKRAEVMQGLPFSRRWLNVPKADLALPSLLRQGNMYVYHCLSDTPGSFVAQFEHTIIVSEEGPVVTTR</sequence>
<dbReference type="HAMAP" id="MF_01975">
    <property type="entry name" value="MetAP_2_arc"/>
    <property type="match status" value="1"/>
</dbReference>
<comment type="cofactor">
    <cofactor evidence="3">
        <name>Fe(2+)</name>
        <dbReference type="ChEBI" id="CHEBI:29033"/>
    </cofactor>
</comment>
<keyword evidence="6 8" id="KW-0479">Metal-binding</keyword>
<dbReference type="PANTHER" id="PTHR45777">
    <property type="entry name" value="METHIONINE AMINOPEPTIDASE 2"/>
    <property type="match status" value="1"/>
</dbReference>
<comment type="cofactor">
    <cofactor evidence="2">
        <name>Mn(2+)</name>
        <dbReference type="ChEBI" id="CHEBI:29035"/>
    </cofactor>
</comment>
<evidence type="ECO:0000313" key="11">
    <source>
        <dbReference type="EMBL" id="MDV0444236.1"/>
    </source>
</evidence>
<dbReference type="SUPFAM" id="SSF46785">
    <property type="entry name" value="Winged helix' DNA-binding domain"/>
    <property type="match status" value="1"/>
</dbReference>